<evidence type="ECO:0000313" key="2">
    <source>
        <dbReference type="EMBL" id="SMQ77255.1"/>
    </source>
</evidence>
<dbReference type="Pfam" id="PF11160">
    <property type="entry name" value="Hva1_TUDOR"/>
    <property type="match status" value="1"/>
</dbReference>
<sequence length="73" mass="8165">MTDRDFPVGTMVCWQWGRGEARGVIAERFDRRVERTIKGSRIVRNGSAANPAYLIEMLDGRCVLKLASELAPA</sequence>
<protein>
    <recommendedName>
        <fullName evidence="1">Hypervirulence associated protein TUDOR domain-containing protein</fullName>
    </recommendedName>
</protein>
<feature type="domain" description="Hypervirulence associated protein TUDOR" evidence="1">
    <location>
        <begin position="9"/>
        <end position="70"/>
    </location>
</feature>
<evidence type="ECO:0000313" key="3">
    <source>
        <dbReference type="Proteomes" id="UP000194469"/>
    </source>
</evidence>
<dbReference type="Proteomes" id="UP000194469">
    <property type="component" value="Unassembled WGS sequence"/>
</dbReference>
<reference evidence="3" key="1">
    <citation type="submission" date="2017-04" db="EMBL/GenBank/DDBJ databases">
        <authorList>
            <person name="Varghese N."/>
            <person name="Submissions S."/>
        </authorList>
    </citation>
    <scope>NUCLEOTIDE SEQUENCE [LARGE SCALE GENOMIC DNA]</scope>
    <source>
        <strain evidence="3">UI2</strain>
    </source>
</reference>
<dbReference type="EMBL" id="FXWL01000002">
    <property type="protein sequence ID" value="SMQ77255.1"/>
    <property type="molecule type" value="Genomic_DNA"/>
</dbReference>
<organism evidence="2 3">
    <name type="scientific">Sphingopyxis terrae subsp. ummariensis</name>
    <dbReference type="NCBI Taxonomy" id="429001"/>
    <lineage>
        <taxon>Bacteria</taxon>
        <taxon>Pseudomonadati</taxon>
        <taxon>Pseudomonadota</taxon>
        <taxon>Alphaproteobacteria</taxon>
        <taxon>Sphingomonadales</taxon>
        <taxon>Sphingomonadaceae</taxon>
        <taxon>Sphingopyxis</taxon>
    </lineage>
</organism>
<evidence type="ECO:0000259" key="1">
    <source>
        <dbReference type="Pfam" id="PF11160"/>
    </source>
</evidence>
<keyword evidence="3" id="KW-1185">Reference proteome</keyword>
<accession>A0A1Y6FQU2</accession>
<proteinExistence type="predicted"/>
<dbReference type="AlphaFoldDB" id="A0A1Y6FQU2"/>
<gene>
    <name evidence="2" type="ORF">SAMN06295984_2664</name>
</gene>
<dbReference type="InterPro" id="IPR021331">
    <property type="entry name" value="Hva1_TUDOR"/>
</dbReference>
<name>A0A1Y6FQU2_9SPHN</name>